<dbReference type="Gene3D" id="1.10.287.130">
    <property type="match status" value="1"/>
</dbReference>
<dbReference type="InterPro" id="IPR003594">
    <property type="entry name" value="HATPase_dom"/>
</dbReference>
<dbReference type="Pfam" id="PF01590">
    <property type="entry name" value="GAF"/>
    <property type="match status" value="1"/>
</dbReference>
<dbReference type="PROSITE" id="PS50109">
    <property type="entry name" value="HIS_KIN"/>
    <property type="match status" value="1"/>
</dbReference>
<dbReference type="Gene3D" id="3.30.450.40">
    <property type="match status" value="1"/>
</dbReference>
<dbReference type="InterPro" id="IPR008271">
    <property type="entry name" value="Ser/Thr_kinase_AS"/>
</dbReference>
<evidence type="ECO:0000313" key="9">
    <source>
        <dbReference type="Proteomes" id="UP000629098"/>
    </source>
</evidence>
<dbReference type="Proteomes" id="UP000629098">
    <property type="component" value="Unassembled WGS sequence"/>
</dbReference>
<dbReference type="CDD" id="cd14014">
    <property type="entry name" value="STKc_PknB_like"/>
    <property type="match status" value="1"/>
</dbReference>
<dbReference type="CDD" id="cd00082">
    <property type="entry name" value="HisKA"/>
    <property type="match status" value="1"/>
</dbReference>
<dbReference type="SUPFAM" id="SSF56112">
    <property type="entry name" value="Protein kinase-like (PK-like)"/>
    <property type="match status" value="1"/>
</dbReference>
<dbReference type="SUPFAM" id="SSF55874">
    <property type="entry name" value="ATPase domain of HSP90 chaperone/DNA topoisomerase II/histidine kinase"/>
    <property type="match status" value="1"/>
</dbReference>
<dbReference type="GO" id="GO:0005524">
    <property type="term" value="F:ATP binding"/>
    <property type="evidence" value="ECO:0007669"/>
    <property type="project" value="InterPro"/>
</dbReference>
<organism evidence="8 9">
    <name type="scientific">Iningainema tapete BLCC-T55</name>
    <dbReference type="NCBI Taxonomy" id="2748662"/>
    <lineage>
        <taxon>Bacteria</taxon>
        <taxon>Bacillati</taxon>
        <taxon>Cyanobacteriota</taxon>
        <taxon>Cyanophyceae</taxon>
        <taxon>Nostocales</taxon>
        <taxon>Scytonemataceae</taxon>
        <taxon>Iningainema tapete</taxon>
    </lineage>
</organism>
<dbReference type="Pfam" id="PF00069">
    <property type="entry name" value="Pkinase"/>
    <property type="match status" value="1"/>
</dbReference>
<dbReference type="InterPro" id="IPR005467">
    <property type="entry name" value="His_kinase_dom"/>
</dbReference>
<reference evidence="8" key="1">
    <citation type="submission" date="2020-09" db="EMBL/GenBank/DDBJ databases">
        <title>Iningainema tapete sp. nov. (Scytonemataceae, Cyanobacteria) from greenhouses in central Florida (USA) produces two types of nodularin with biosynthetic potential for microcystin-LR and anabaenopeptins.</title>
        <authorList>
            <person name="Berthold D.E."/>
            <person name="Lefler F.W."/>
            <person name="Huang I.-S."/>
            <person name="Abdulla H."/>
            <person name="Zimba P.V."/>
            <person name="Laughinghouse H.D. IV."/>
        </authorList>
    </citation>
    <scope>NUCLEOTIDE SEQUENCE</scope>
    <source>
        <strain evidence="8">BLCCT55</strain>
    </source>
</reference>
<dbReference type="PROSITE" id="PS50011">
    <property type="entry name" value="PROTEIN_KINASE_DOM"/>
    <property type="match status" value="1"/>
</dbReference>
<dbReference type="PROSITE" id="PS00108">
    <property type="entry name" value="PROTEIN_KINASE_ST"/>
    <property type="match status" value="1"/>
</dbReference>
<comment type="caution">
    <text evidence="8">The sequence shown here is derived from an EMBL/GenBank/DDBJ whole genome shotgun (WGS) entry which is preliminary data.</text>
</comment>
<dbReference type="InterPro" id="IPR027417">
    <property type="entry name" value="P-loop_NTPase"/>
</dbReference>
<sequence>MVALTGYQIKEQIYNGTRTQVYRGVRELDQKPVVIKLLRREYPTFNELVQFRNQYTIAKNLDIDGIIKTYNLENHQNSYALIMEDFGGVSLQDYITNVETRHGASLQEFLHIALQIVTTLYELYRHRVIHKDIKPANILINPSTKQVKLIDFSIASLLPRETQTLTNPNILEGTLAYLSPEQTGRMNRGIDFRSDFYSLGVTFFELLTGQLPFVSDDPMDLVYCHLAKLPPQVHHLNPDIPPILSEIISKLMAKNAEDRYQSALGLQHDLLVCLQAWNETGTIYTFKLGQSDQSDRFMIPEKLYGREAQVKELLDAFARVAAGKTEMVLVAGLSGIGKTAVINEVHKPIVKQRGYFIKGKFDQLGRNVPLSAFVQAFRDLMLQLLSETDAQLQQWKTKILAALGTQGRVIIDVIPELEKIIGQQPPIVELSGSAAQNRFNLLLPKFIQVFTTLKHPLVIFIDDLQWADSASLNLMQLLMNDRDGYLLFLGTYRDNEVKTQNYASLHPLMLTLQQIQAKGVTINTITLTPLQQSDLNHLVADTLNCTKELALPLTELVFHKTQGNPFFSNQFLKALYEDGLINFNPPLSLTPLSSPRSSGGQRGVGWQCDIAQVKALALTDDVVEFMALQLQKLPQPTQAILKLAACIGNQFDLNTLSIVYEKSQNETAADLWKAMQEGLVIPTTEVYKFYQEETANSQLLMVNSNEQLAISNEQLPNYKFLHDRVQQAAYSLIPADKKQLTHLTIGRLLLKNTEVNDLQEKICQIVNQLNAGVELITQQAEREELAQLNLIAVRKAKAATAYGAAIEYVNVGIKLLADSWEQYELSLALYELAVEAAYLYGSFDLMEQLAETVFNQAKTLLDKIKVYEIKIQAYTSQNKLLQSIAIAQQLLLQFGVSFPDIPTQEDIQQALQETKALLAQKTVEDLIDLPLMTDAEQLAIMRIVSSVMPAIYIASPILYPLMILSQVNASIQHGNAPFSAFFYASYGVILNGIVQDIEAADLIGRLALGLMKKINAKEIKSRTLLILGSLVLHGKSHLRKTLPFLLESYQVGLETGDLEFVGYAVKDICQYSYLSSLELEKLEKEIRVYSKVLVNLKQVTTLNYCHIYWQAVLNLLGRTNNPYILSGEVDKEEKFLPLLLEANDLTGLHSFYVHKLILCYMFCDSQDLVIEIAAKARHYLAGGIGYVTVPIFHFYDSLTALAGYSERSTQKHLLEQVADNQLKLQKWAYYAPMNYLHKFYLVEAERYRVLNQKLEAMEYYDKAIVLAKENEYLQEEALANELAAKFYLQLGKDKIAQVYLTEAYYCYARWGAIAKINDLEKYYGQLLTPILQRENRLNCDDTLTNSTHQSKSISRSNRTIVSSSTSVSAALDLATVIKASLALSSEIELDKLLSALMQVVLENVAAQKCALIMIKANSLVIEAMAIGEATIVLQSTPVDSTQEIPTTLINYVNRTLETLVIDDATIQTFFASDRYINQQQPKSILCTPILTQGKLIAILYLENKLTAGVFTSDRLTLINLLCSQAAISLENARLYQQSQDSLENLKQMQLQLVQNEKMSALGNLVAGVAHEINNPVGFIAGNLQPAKEYIQDLINLINLYQQHYPNPVEEIENEIEAMNLEFLQEDLPKLISSMKLGIDRIRNISTSLRTFSRADTEHKIPFNIHEGIDSTILILQHRLKATETRPAISVIKDYGDLPQVECFGGQLNQVFMNLLANAIDAIEELLSRGVGEQGSRGEILIQNPQIWIRTEVNLEKTSVVIRIQDNGVGMTEEVKQKIFEHLYTTKPVGKGTGLGLTIARQIVVEKHGGTLTCQSEIGKGTEFAIAIPMIL</sequence>
<dbReference type="PANTHER" id="PTHR43642:SF1">
    <property type="entry name" value="HYBRID SIGNAL TRANSDUCTION HISTIDINE KINASE G"/>
    <property type="match status" value="1"/>
</dbReference>
<dbReference type="InterPro" id="IPR004358">
    <property type="entry name" value="Sig_transdc_His_kin-like_C"/>
</dbReference>
<dbReference type="SMART" id="SM00065">
    <property type="entry name" value="GAF"/>
    <property type="match status" value="1"/>
</dbReference>
<evidence type="ECO:0000256" key="4">
    <source>
        <dbReference type="ARBA" id="ARBA00022777"/>
    </source>
</evidence>
<dbReference type="Gene3D" id="1.10.510.10">
    <property type="entry name" value="Transferase(Phosphotransferase) domain 1"/>
    <property type="match status" value="1"/>
</dbReference>
<dbReference type="Pfam" id="PF13191">
    <property type="entry name" value="AAA_16"/>
    <property type="match status" value="1"/>
</dbReference>
<feature type="domain" description="Protein kinase" evidence="6">
    <location>
        <begin position="7"/>
        <end position="271"/>
    </location>
</feature>
<accession>A0A8J6XP04</accession>
<dbReference type="EC" id="2.7.13.3" evidence="2"/>
<dbReference type="InterPro" id="IPR053159">
    <property type="entry name" value="Hybrid_Histidine_Kinase"/>
</dbReference>
<dbReference type="InterPro" id="IPR003018">
    <property type="entry name" value="GAF"/>
</dbReference>
<dbReference type="InterPro" id="IPR000719">
    <property type="entry name" value="Prot_kinase_dom"/>
</dbReference>
<evidence type="ECO:0000259" key="6">
    <source>
        <dbReference type="PROSITE" id="PS50011"/>
    </source>
</evidence>
<dbReference type="EMBL" id="JACXAE010000098">
    <property type="protein sequence ID" value="MBD2776772.1"/>
    <property type="molecule type" value="Genomic_DNA"/>
</dbReference>
<dbReference type="GO" id="GO:0000155">
    <property type="term" value="F:phosphorelay sensor kinase activity"/>
    <property type="evidence" value="ECO:0007669"/>
    <property type="project" value="InterPro"/>
</dbReference>
<dbReference type="Gene3D" id="3.30.565.10">
    <property type="entry name" value="Histidine kinase-like ATPase, C-terminal domain"/>
    <property type="match status" value="1"/>
</dbReference>
<dbReference type="SUPFAM" id="SSF52540">
    <property type="entry name" value="P-loop containing nucleoside triphosphate hydrolases"/>
    <property type="match status" value="1"/>
</dbReference>
<keyword evidence="3" id="KW-0597">Phosphoprotein</keyword>
<evidence type="ECO:0000313" key="8">
    <source>
        <dbReference type="EMBL" id="MBD2776772.1"/>
    </source>
</evidence>
<keyword evidence="9" id="KW-1185">Reference proteome</keyword>
<evidence type="ECO:0000256" key="5">
    <source>
        <dbReference type="ARBA" id="ARBA00023012"/>
    </source>
</evidence>
<dbReference type="PRINTS" id="PR00344">
    <property type="entry name" value="BCTRLSENSOR"/>
</dbReference>
<dbReference type="PANTHER" id="PTHR43642">
    <property type="entry name" value="HYBRID SIGNAL TRANSDUCTION HISTIDINE KINASE G"/>
    <property type="match status" value="1"/>
</dbReference>
<keyword evidence="5" id="KW-0902">Two-component regulatory system</keyword>
<protein>
    <recommendedName>
        <fullName evidence="2">histidine kinase</fullName>
        <ecNumber evidence="2">2.7.13.3</ecNumber>
    </recommendedName>
</protein>
<dbReference type="Gene3D" id="3.30.200.20">
    <property type="entry name" value="Phosphorylase Kinase, domain 1"/>
    <property type="match status" value="1"/>
</dbReference>
<dbReference type="SMART" id="SM00387">
    <property type="entry name" value="HATPase_c"/>
    <property type="match status" value="1"/>
</dbReference>
<dbReference type="SUPFAM" id="SSF55781">
    <property type="entry name" value="GAF domain-like"/>
    <property type="match status" value="1"/>
</dbReference>
<evidence type="ECO:0000256" key="2">
    <source>
        <dbReference type="ARBA" id="ARBA00012438"/>
    </source>
</evidence>
<dbReference type="Gene3D" id="3.40.50.300">
    <property type="entry name" value="P-loop containing nucleotide triphosphate hydrolases"/>
    <property type="match status" value="1"/>
</dbReference>
<evidence type="ECO:0000256" key="3">
    <source>
        <dbReference type="ARBA" id="ARBA00022553"/>
    </source>
</evidence>
<proteinExistence type="predicted"/>
<dbReference type="SMART" id="SM00220">
    <property type="entry name" value="S_TKc"/>
    <property type="match status" value="1"/>
</dbReference>
<dbReference type="InterPro" id="IPR041664">
    <property type="entry name" value="AAA_16"/>
</dbReference>
<dbReference type="Pfam" id="PF02518">
    <property type="entry name" value="HATPase_c"/>
    <property type="match status" value="1"/>
</dbReference>
<gene>
    <name evidence="8" type="ORF">ICL16_33155</name>
</gene>
<dbReference type="InterPro" id="IPR011009">
    <property type="entry name" value="Kinase-like_dom_sf"/>
</dbReference>
<keyword evidence="4" id="KW-0808">Transferase</keyword>
<evidence type="ECO:0000256" key="1">
    <source>
        <dbReference type="ARBA" id="ARBA00000085"/>
    </source>
</evidence>
<dbReference type="InterPro" id="IPR003661">
    <property type="entry name" value="HisK_dim/P_dom"/>
</dbReference>
<keyword evidence="4" id="KW-0418">Kinase</keyword>
<dbReference type="InterPro" id="IPR036097">
    <property type="entry name" value="HisK_dim/P_sf"/>
</dbReference>
<name>A0A8J6XP04_9CYAN</name>
<comment type="catalytic activity">
    <reaction evidence="1">
        <text>ATP + protein L-histidine = ADP + protein N-phospho-L-histidine.</text>
        <dbReference type="EC" id="2.7.13.3"/>
    </reaction>
</comment>
<dbReference type="InterPro" id="IPR036890">
    <property type="entry name" value="HATPase_C_sf"/>
</dbReference>
<feature type="domain" description="Histidine kinase" evidence="7">
    <location>
        <begin position="1567"/>
        <end position="1831"/>
    </location>
</feature>
<dbReference type="InterPro" id="IPR029016">
    <property type="entry name" value="GAF-like_dom_sf"/>
</dbReference>
<dbReference type="SUPFAM" id="SSF47384">
    <property type="entry name" value="Homodimeric domain of signal transducing histidine kinase"/>
    <property type="match status" value="1"/>
</dbReference>
<evidence type="ECO:0000259" key="7">
    <source>
        <dbReference type="PROSITE" id="PS50109"/>
    </source>
</evidence>